<evidence type="ECO:0000313" key="1">
    <source>
        <dbReference type="EMBL" id="KAH7134013.1"/>
    </source>
</evidence>
<reference evidence="1" key="1">
    <citation type="journal article" date="2021" name="Nat. Commun.">
        <title>Genetic determinants of endophytism in the Arabidopsis root mycobiome.</title>
        <authorList>
            <person name="Mesny F."/>
            <person name="Miyauchi S."/>
            <person name="Thiergart T."/>
            <person name="Pickel B."/>
            <person name="Atanasova L."/>
            <person name="Karlsson M."/>
            <person name="Huettel B."/>
            <person name="Barry K.W."/>
            <person name="Haridas S."/>
            <person name="Chen C."/>
            <person name="Bauer D."/>
            <person name="Andreopoulos W."/>
            <person name="Pangilinan J."/>
            <person name="LaButti K."/>
            <person name="Riley R."/>
            <person name="Lipzen A."/>
            <person name="Clum A."/>
            <person name="Drula E."/>
            <person name="Henrissat B."/>
            <person name="Kohler A."/>
            <person name="Grigoriev I.V."/>
            <person name="Martin F.M."/>
            <person name="Hacquard S."/>
        </authorList>
    </citation>
    <scope>NUCLEOTIDE SEQUENCE</scope>
    <source>
        <strain evidence="1">MPI-CAGE-AT-0147</strain>
    </source>
</reference>
<gene>
    <name evidence="1" type="ORF">EDB81DRAFT_89423</name>
</gene>
<protein>
    <submittedName>
        <fullName evidence="1">Uncharacterized protein</fullName>
    </submittedName>
</protein>
<dbReference type="EMBL" id="JAGMUV010000014">
    <property type="protein sequence ID" value="KAH7134013.1"/>
    <property type="molecule type" value="Genomic_DNA"/>
</dbReference>
<dbReference type="Proteomes" id="UP000738349">
    <property type="component" value="Unassembled WGS sequence"/>
</dbReference>
<keyword evidence="2" id="KW-1185">Reference proteome</keyword>
<organism evidence="1 2">
    <name type="scientific">Dactylonectria macrodidyma</name>
    <dbReference type="NCBI Taxonomy" id="307937"/>
    <lineage>
        <taxon>Eukaryota</taxon>
        <taxon>Fungi</taxon>
        <taxon>Dikarya</taxon>
        <taxon>Ascomycota</taxon>
        <taxon>Pezizomycotina</taxon>
        <taxon>Sordariomycetes</taxon>
        <taxon>Hypocreomycetidae</taxon>
        <taxon>Hypocreales</taxon>
        <taxon>Nectriaceae</taxon>
        <taxon>Dactylonectria</taxon>
    </lineage>
</organism>
<comment type="caution">
    <text evidence="1">The sequence shown here is derived from an EMBL/GenBank/DDBJ whole genome shotgun (WGS) entry which is preliminary data.</text>
</comment>
<dbReference type="AlphaFoldDB" id="A0A9P9IST6"/>
<proteinExistence type="predicted"/>
<evidence type="ECO:0000313" key="2">
    <source>
        <dbReference type="Proteomes" id="UP000738349"/>
    </source>
</evidence>
<accession>A0A9P9IST6</accession>
<name>A0A9P9IST6_9HYPO</name>
<sequence>MRPAGLVGKICAQVALPHTGGAQVHNTPKDWLGACLACVMRACAMLFWVNMAPPCLGLGWIGRSFLFAGRWALVGRFTGRRWRRRSVGWALRWCAWAKLERREGKSERVGVSVGASVGASVDVSVCAGAGSGLLVRRLLAIVIIRSRFCLSSSSSLFLTLDRISYYTETTHLLVILPRLDPNPSFLWVLNSLAFSLSCSLALLPQYYQPLSLIRRCASPSFRRWFSAATTSATTRLFSRPVSTPFRR</sequence>